<dbReference type="PANTHER" id="PTHR11070">
    <property type="entry name" value="UVRD / RECB / PCRA DNA HELICASE FAMILY MEMBER"/>
    <property type="match status" value="1"/>
</dbReference>
<evidence type="ECO:0000256" key="12">
    <source>
        <dbReference type="ARBA" id="ARBA00034808"/>
    </source>
</evidence>
<dbReference type="Pfam" id="PF13361">
    <property type="entry name" value="UvrD_C"/>
    <property type="match status" value="1"/>
</dbReference>
<dbReference type="GO" id="GO:0003677">
    <property type="term" value="F:DNA binding"/>
    <property type="evidence" value="ECO:0007669"/>
    <property type="project" value="UniProtKB-KW"/>
</dbReference>
<keyword evidence="7 14" id="KW-0067">ATP-binding</keyword>
<dbReference type="AlphaFoldDB" id="A0A8E7B028"/>
<dbReference type="GO" id="GO:0005829">
    <property type="term" value="C:cytosol"/>
    <property type="evidence" value="ECO:0007669"/>
    <property type="project" value="TreeGrafter"/>
</dbReference>
<dbReference type="Gene3D" id="3.90.320.10">
    <property type="match status" value="1"/>
</dbReference>
<evidence type="ECO:0000256" key="6">
    <source>
        <dbReference type="ARBA" id="ARBA00022839"/>
    </source>
</evidence>
<dbReference type="InterPro" id="IPR038726">
    <property type="entry name" value="PDDEXK_AddAB-type"/>
</dbReference>
<dbReference type="GO" id="GO:0005524">
    <property type="term" value="F:ATP binding"/>
    <property type="evidence" value="ECO:0007669"/>
    <property type="project" value="UniProtKB-UniRule"/>
</dbReference>
<dbReference type="GO" id="GO:0043138">
    <property type="term" value="F:3'-5' DNA helicase activity"/>
    <property type="evidence" value="ECO:0007669"/>
    <property type="project" value="UniProtKB-EC"/>
</dbReference>
<keyword evidence="18" id="KW-1185">Reference proteome</keyword>
<evidence type="ECO:0000256" key="13">
    <source>
        <dbReference type="ARBA" id="ARBA00048988"/>
    </source>
</evidence>
<dbReference type="GO" id="GO:0004527">
    <property type="term" value="F:exonuclease activity"/>
    <property type="evidence" value="ECO:0007669"/>
    <property type="project" value="UniProtKB-KW"/>
</dbReference>
<evidence type="ECO:0000256" key="5">
    <source>
        <dbReference type="ARBA" id="ARBA00022806"/>
    </source>
</evidence>
<evidence type="ECO:0000256" key="2">
    <source>
        <dbReference type="ARBA" id="ARBA00022741"/>
    </source>
</evidence>
<gene>
    <name evidence="17" type="ORF">KHC33_11595</name>
</gene>
<dbReference type="PROSITE" id="PS51217">
    <property type="entry name" value="UVRD_HELICASE_CTER"/>
    <property type="match status" value="1"/>
</dbReference>
<dbReference type="InterPro" id="IPR027417">
    <property type="entry name" value="P-loop_NTPase"/>
</dbReference>
<keyword evidence="10" id="KW-0413">Isomerase</keyword>
<comment type="catalytic activity">
    <reaction evidence="11">
        <text>Couples ATP hydrolysis with the unwinding of duplex DNA by translocating in the 3'-5' direction.</text>
        <dbReference type="EC" id="5.6.2.4"/>
    </reaction>
</comment>
<dbReference type="InterPro" id="IPR000212">
    <property type="entry name" value="DNA_helicase_UvrD/REP"/>
</dbReference>
<dbReference type="Proteomes" id="UP000680656">
    <property type="component" value="Chromosome"/>
</dbReference>
<reference evidence="17 18" key="1">
    <citation type="submission" date="2021-05" db="EMBL/GenBank/DDBJ databases">
        <title>A novel Methanospirillum isolate from a pyrite-forming mixed culture.</title>
        <authorList>
            <person name="Bunk B."/>
            <person name="Sproer C."/>
            <person name="Spring S."/>
            <person name="Pester M."/>
        </authorList>
    </citation>
    <scope>NUCLEOTIDE SEQUENCE [LARGE SCALE GENOMIC DNA]</scope>
    <source>
        <strain evidence="17 18">J.3.6.1-F.2.7.3</strain>
    </source>
</reference>
<keyword evidence="6" id="KW-0269">Exonuclease</keyword>
<feature type="binding site" evidence="14">
    <location>
        <begin position="22"/>
        <end position="29"/>
    </location>
    <ligand>
        <name>ATP</name>
        <dbReference type="ChEBI" id="CHEBI:30616"/>
    </ligand>
</feature>
<evidence type="ECO:0000256" key="8">
    <source>
        <dbReference type="ARBA" id="ARBA00023125"/>
    </source>
</evidence>
<dbReference type="InterPro" id="IPR014016">
    <property type="entry name" value="UvrD-like_ATP-bd"/>
</dbReference>
<evidence type="ECO:0000256" key="4">
    <source>
        <dbReference type="ARBA" id="ARBA00022801"/>
    </source>
</evidence>
<evidence type="ECO:0000256" key="3">
    <source>
        <dbReference type="ARBA" id="ARBA00022763"/>
    </source>
</evidence>
<organism evidence="17 18">
    <name type="scientific">Methanospirillum purgamenti</name>
    <dbReference type="NCBI Taxonomy" id="2834276"/>
    <lineage>
        <taxon>Archaea</taxon>
        <taxon>Methanobacteriati</taxon>
        <taxon>Methanobacteriota</taxon>
        <taxon>Stenosarchaea group</taxon>
        <taxon>Methanomicrobia</taxon>
        <taxon>Methanomicrobiales</taxon>
        <taxon>Methanospirillaceae</taxon>
        <taxon>Methanospirillum</taxon>
    </lineage>
</organism>
<evidence type="ECO:0000256" key="9">
    <source>
        <dbReference type="ARBA" id="ARBA00023204"/>
    </source>
</evidence>
<dbReference type="GO" id="GO:0033202">
    <property type="term" value="C:DNA helicase complex"/>
    <property type="evidence" value="ECO:0007669"/>
    <property type="project" value="TreeGrafter"/>
</dbReference>
<dbReference type="EC" id="5.6.2.4" evidence="12"/>
<evidence type="ECO:0000259" key="15">
    <source>
        <dbReference type="PROSITE" id="PS51198"/>
    </source>
</evidence>
<keyword evidence="5 14" id="KW-0347">Helicase</keyword>
<dbReference type="GO" id="GO:0000725">
    <property type="term" value="P:recombinational repair"/>
    <property type="evidence" value="ECO:0007669"/>
    <property type="project" value="TreeGrafter"/>
</dbReference>
<dbReference type="SUPFAM" id="SSF52540">
    <property type="entry name" value="P-loop containing nucleoside triphosphate hydrolases"/>
    <property type="match status" value="1"/>
</dbReference>
<dbReference type="Gene3D" id="1.10.486.10">
    <property type="entry name" value="PCRA, domain 4"/>
    <property type="match status" value="1"/>
</dbReference>
<evidence type="ECO:0000256" key="7">
    <source>
        <dbReference type="ARBA" id="ARBA00022840"/>
    </source>
</evidence>
<accession>A0A8E7B028</accession>
<keyword evidence="3" id="KW-0227">DNA damage</keyword>
<dbReference type="InterPro" id="IPR014017">
    <property type="entry name" value="DNA_helicase_UvrD-like_C"/>
</dbReference>
<name>A0A8E7B028_9EURY</name>
<dbReference type="KEGG" id="mrtj:KHC33_11595"/>
<dbReference type="GeneID" id="65097837"/>
<dbReference type="Gene3D" id="3.40.50.300">
    <property type="entry name" value="P-loop containing nucleotide triphosphate hydrolases"/>
    <property type="match status" value="4"/>
</dbReference>
<dbReference type="PROSITE" id="PS51198">
    <property type="entry name" value="UVRD_HELICASE_ATP_BIND"/>
    <property type="match status" value="1"/>
</dbReference>
<evidence type="ECO:0000313" key="17">
    <source>
        <dbReference type="EMBL" id="QVV87978.1"/>
    </source>
</evidence>
<keyword evidence="9" id="KW-0234">DNA repair</keyword>
<evidence type="ECO:0000313" key="18">
    <source>
        <dbReference type="Proteomes" id="UP000680656"/>
    </source>
</evidence>
<evidence type="ECO:0000256" key="11">
    <source>
        <dbReference type="ARBA" id="ARBA00034617"/>
    </source>
</evidence>
<dbReference type="PANTHER" id="PTHR11070:SF48">
    <property type="entry name" value="ATP-DEPENDENT HELICASE_NUCLEASE SUBUNIT A"/>
    <property type="match status" value="1"/>
</dbReference>
<evidence type="ECO:0000259" key="16">
    <source>
        <dbReference type="PROSITE" id="PS51217"/>
    </source>
</evidence>
<keyword evidence="4 14" id="KW-0378">Hydrolase</keyword>
<sequence length="1152" mass="131156">MAATPRQHQAITRHDMSMVVTAGAGTGKTFVLVEKYLNLIQDEGFRIRDVLALTFTDKAAAEMKERVRKTIADRLRDDPENQIWKDAYEELVIAPVMTFHSFCAQILREFAIEAGLDPGFVILDEGQNLAVQRDAFDTLVRKPPGEIYEPLVRLLAQVEKYQLYQILTSISTESERFSQFCADITSNPDGIINTWEMFLEQVRTPVIKEFFQNGEVRDAITDFIRFEKIYQNTGDRAAIYLTQVCPSLKRIRADVSLEELSKTVREFLSVRPKGTLGSQKIWNNDDLKQFRREKTFLIEKLEKTLPYFELYIKPDSAFTAATLSFFFDLALVGVTYMSALQALKKQANGLDFNDLITCTREFLHQHQDIVARHIRPRFRYILVDEFQDTDPTQFEIITSIIGDLTPETKGLFIVGDPKQSIYLFRNADVTRFKEAQNRILTDCNGDLINLDTSFRSCREIIGCVNYLFSRIFSSTEKPWEFGYEPIQVCEERKRSSGSITVLMPEKAPKGSELSESKEIEAGMVADLVHRIVSSGSFLITDRDNVIRPAGYGDIAILIERRTHLSRYTTALSRKEAPYYVHGGIGFYSRQEIYDIYSILSFLLRPFDTAALYGVLRSPYFGLSDIALFHILHIHESKKGWTFFDTLKIIAQELTTLSGDKEEQYSCFSSSDREKIIRAFSLLNSWKKHAGREPVVSFISRIIRESGIFTIYSAMEQGEQQVANLLKLQRIIKRKTESGAYNLFDLISDMTVSIADEEREGEAALDTLSKTSVNIMTVHAAKGLEFPIVILPDMGSSREGKLGPILSGDHTAIFGVKIPDPDHDYEIRETPVYSALSLIQKEKESAERKRLFYVGTTRARDHLILCGKQPEKYYDTIDKSNNRIDWICTIFGITKEIAEQGGVLSFDPKDGGDEIEVTVLSDPDQLTRIWADEKLPPLIIPDEFITQSGTRIVKSQNSRERVIHRPVPVTDVVESRYPEPENKDFVQQINIPDAPTLQKNEAGILLHQIFSGKSPQTVLAEYGITSLAAEIYCTSLYEQFCSLPLIQDSSVSYQELSFVTYIGPYPVTGRIDRLIQISDGTWAVIDYKSGNNSGAEWQLNFYRKAAERITGQTVRMFVYSIQTGKMTETPCLSDEEMIQYLKEWTDSNIQKMV</sequence>
<dbReference type="InterPro" id="IPR011335">
    <property type="entry name" value="Restrct_endonuc-II-like"/>
</dbReference>
<dbReference type="Pfam" id="PF12705">
    <property type="entry name" value="PDDEXK_1"/>
    <property type="match status" value="1"/>
</dbReference>
<proteinExistence type="predicted"/>
<dbReference type="EMBL" id="CP075546">
    <property type="protein sequence ID" value="QVV87978.1"/>
    <property type="molecule type" value="Genomic_DNA"/>
</dbReference>
<dbReference type="RefSeq" id="WP_214418795.1">
    <property type="nucleotide sequence ID" value="NZ_CP075546.1"/>
</dbReference>
<keyword evidence="1" id="KW-0540">Nuclease</keyword>
<feature type="domain" description="UvrD-like helicase ATP-binding" evidence="15">
    <location>
        <begin position="1"/>
        <end position="457"/>
    </location>
</feature>
<evidence type="ECO:0000256" key="14">
    <source>
        <dbReference type="PROSITE-ProRule" id="PRU00560"/>
    </source>
</evidence>
<protein>
    <recommendedName>
        <fullName evidence="12">DNA 3'-5' helicase</fullName>
        <ecNumber evidence="12">5.6.2.4</ecNumber>
    </recommendedName>
</protein>
<feature type="domain" description="UvrD-like helicase C-terminal" evidence="16">
    <location>
        <begin position="476"/>
        <end position="782"/>
    </location>
</feature>
<dbReference type="SUPFAM" id="SSF52980">
    <property type="entry name" value="Restriction endonuclease-like"/>
    <property type="match status" value="1"/>
</dbReference>
<evidence type="ECO:0000256" key="10">
    <source>
        <dbReference type="ARBA" id="ARBA00023235"/>
    </source>
</evidence>
<dbReference type="Pfam" id="PF00580">
    <property type="entry name" value="UvrD-helicase"/>
    <property type="match status" value="2"/>
</dbReference>
<evidence type="ECO:0000256" key="1">
    <source>
        <dbReference type="ARBA" id="ARBA00022722"/>
    </source>
</evidence>
<keyword evidence="8" id="KW-0238">DNA-binding</keyword>
<keyword evidence="2 14" id="KW-0547">Nucleotide-binding</keyword>
<comment type="catalytic activity">
    <reaction evidence="13">
        <text>ATP + H2O = ADP + phosphate + H(+)</text>
        <dbReference type="Rhea" id="RHEA:13065"/>
        <dbReference type="ChEBI" id="CHEBI:15377"/>
        <dbReference type="ChEBI" id="CHEBI:15378"/>
        <dbReference type="ChEBI" id="CHEBI:30616"/>
        <dbReference type="ChEBI" id="CHEBI:43474"/>
        <dbReference type="ChEBI" id="CHEBI:456216"/>
        <dbReference type="EC" id="5.6.2.4"/>
    </reaction>
</comment>
<dbReference type="InterPro" id="IPR011604">
    <property type="entry name" value="PDDEXK-like_dom_sf"/>
</dbReference>